<dbReference type="Proteomes" id="UP001163823">
    <property type="component" value="Chromosome 8"/>
</dbReference>
<dbReference type="EMBL" id="JARAOO010000008">
    <property type="protein sequence ID" value="KAJ7960805.1"/>
    <property type="molecule type" value="Genomic_DNA"/>
</dbReference>
<sequence length="178" mass="19889">MFTKKGIYPEMNWFFLIGLLAPVPVLLLPCKFPNRKWIRLINMPIILAGPTSMPSAKAVHYICWEAVRIFFNFYISSKFKDWWARHNYILSAGLDSGFAFLAILIYFTLQSKDIIGPSWWGLENDDHCPLASCPTAPGVVSKGWPSSLNTWGLENDDHCPLASCPTAPGVVSKGCPVP</sequence>
<dbReference type="InterPro" id="IPR004648">
    <property type="entry name" value="Oligpept_transpt"/>
</dbReference>
<keyword evidence="7 9" id="KW-1133">Transmembrane helix</keyword>
<keyword evidence="4 9" id="KW-0812">Transmembrane</keyword>
<evidence type="ECO:0000256" key="8">
    <source>
        <dbReference type="ARBA" id="ARBA00023136"/>
    </source>
</evidence>
<protein>
    <submittedName>
        <fullName evidence="10">Oligopeptide transporter</fullName>
    </submittedName>
</protein>
<evidence type="ECO:0000256" key="1">
    <source>
        <dbReference type="ARBA" id="ARBA00004141"/>
    </source>
</evidence>
<evidence type="ECO:0000256" key="3">
    <source>
        <dbReference type="ARBA" id="ARBA00022448"/>
    </source>
</evidence>
<dbReference type="InterPro" id="IPR004813">
    <property type="entry name" value="OPT"/>
</dbReference>
<evidence type="ECO:0000256" key="2">
    <source>
        <dbReference type="ARBA" id="ARBA00005484"/>
    </source>
</evidence>
<proteinExistence type="inferred from homology"/>
<evidence type="ECO:0000313" key="10">
    <source>
        <dbReference type="EMBL" id="KAJ7960805.1"/>
    </source>
</evidence>
<dbReference type="AlphaFoldDB" id="A0AAD7LPT9"/>
<keyword evidence="6" id="KW-0653">Protein transport</keyword>
<comment type="subcellular location">
    <subcellularLocation>
        <location evidence="1">Membrane</location>
        <topology evidence="1">Multi-pass membrane protein</topology>
    </subcellularLocation>
</comment>
<evidence type="ECO:0000256" key="7">
    <source>
        <dbReference type="ARBA" id="ARBA00022989"/>
    </source>
</evidence>
<dbReference type="PANTHER" id="PTHR22601">
    <property type="entry name" value="ISP4 LIKE PROTEIN"/>
    <property type="match status" value="1"/>
</dbReference>
<gene>
    <name evidence="10" type="ORF">O6P43_021198</name>
</gene>
<dbReference type="KEGG" id="qsa:O6P43_021198"/>
<dbReference type="GO" id="GO:0015031">
    <property type="term" value="P:protein transport"/>
    <property type="evidence" value="ECO:0007669"/>
    <property type="project" value="UniProtKB-KW"/>
</dbReference>
<dbReference type="GO" id="GO:0035673">
    <property type="term" value="F:oligopeptide transmembrane transporter activity"/>
    <property type="evidence" value="ECO:0007669"/>
    <property type="project" value="InterPro"/>
</dbReference>
<evidence type="ECO:0000256" key="5">
    <source>
        <dbReference type="ARBA" id="ARBA00022856"/>
    </source>
</evidence>
<keyword evidence="3" id="KW-0813">Transport</keyword>
<name>A0AAD7LPT9_QUISA</name>
<keyword evidence="5" id="KW-0571">Peptide transport</keyword>
<evidence type="ECO:0000256" key="6">
    <source>
        <dbReference type="ARBA" id="ARBA00022927"/>
    </source>
</evidence>
<evidence type="ECO:0000313" key="11">
    <source>
        <dbReference type="Proteomes" id="UP001163823"/>
    </source>
</evidence>
<dbReference type="Pfam" id="PF03169">
    <property type="entry name" value="OPT"/>
    <property type="match status" value="1"/>
</dbReference>
<dbReference type="GO" id="GO:0016020">
    <property type="term" value="C:membrane"/>
    <property type="evidence" value="ECO:0007669"/>
    <property type="project" value="UniProtKB-SubCell"/>
</dbReference>
<keyword evidence="11" id="KW-1185">Reference proteome</keyword>
<organism evidence="10 11">
    <name type="scientific">Quillaja saponaria</name>
    <name type="common">Soap bark tree</name>
    <dbReference type="NCBI Taxonomy" id="32244"/>
    <lineage>
        <taxon>Eukaryota</taxon>
        <taxon>Viridiplantae</taxon>
        <taxon>Streptophyta</taxon>
        <taxon>Embryophyta</taxon>
        <taxon>Tracheophyta</taxon>
        <taxon>Spermatophyta</taxon>
        <taxon>Magnoliopsida</taxon>
        <taxon>eudicotyledons</taxon>
        <taxon>Gunneridae</taxon>
        <taxon>Pentapetalae</taxon>
        <taxon>rosids</taxon>
        <taxon>fabids</taxon>
        <taxon>Fabales</taxon>
        <taxon>Quillajaceae</taxon>
        <taxon>Quillaja</taxon>
    </lineage>
</organism>
<feature type="transmembrane region" description="Helical" evidence="9">
    <location>
        <begin position="88"/>
        <end position="109"/>
    </location>
</feature>
<comment type="similarity">
    <text evidence="2">Belongs to the oligopeptide OPT transporter (TC 2.A.67.1) family.</text>
</comment>
<evidence type="ECO:0000256" key="9">
    <source>
        <dbReference type="SAM" id="Phobius"/>
    </source>
</evidence>
<comment type="caution">
    <text evidence="10">The sequence shown here is derived from an EMBL/GenBank/DDBJ whole genome shotgun (WGS) entry which is preliminary data.</text>
</comment>
<keyword evidence="8 9" id="KW-0472">Membrane</keyword>
<evidence type="ECO:0000256" key="4">
    <source>
        <dbReference type="ARBA" id="ARBA00022692"/>
    </source>
</evidence>
<accession>A0AAD7LPT9</accession>
<feature type="transmembrane region" description="Helical" evidence="9">
    <location>
        <begin position="12"/>
        <end position="30"/>
    </location>
</feature>
<reference evidence="10" key="1">
    <citation type="journal article" date="2023" name="Science">
        <title>Elucidation of the pathway for biosynthesis of saponin adjuvants from the soapbark tree.</title>
        <authorList>
            <person name="Reed J."/>
            <person name="Orme A."/>
            <person name="El-Demerdash A."/>
            <person name="Owen C."/>
            <person name="Martin L.B.B."/>
            <person name="Misra R.C."/>
            <person name="Kikuchi S."/>
            <person name="Rejzek M."/>
            <person name="Martin A.C."/>
            <person name="Harkess A."/>
            <person name="Leebens-Mack J."/>
            <person name="Louveau T."/>
            <person name="Stephenson M.J."/>
            <person name="Osbourn A."/>
        </authorList>
    </citation>
    <scope>NUCLEOTIDE SEQUENCE</scope>
    <source>
        <strain evidence="10">S10</strain>
    </source>
</reference>